<dbReference type="InterPro" id="IPR032071">
    <property type="entry name" value="DUF4806"/>
</dbReference>
<reference evidence="4" key="1">
    <citation type="submission" date="2022-08" db="UniProtKB">
        <authorList>
            <consortium name="EnsemblMetazoa"/>
        </authorList>
    </citation>
    <scope>IDENTIFICATION</scope>
    <source>
        <strain evidence="4">05x7-T-G4-1.051#20</strain>
    </source>
</reference>
<sequence length="272" mass="31096">MYNYLKARGKASKAEYTSDLQTEAEDCQPKKRTRRCNPRYESDGGSEDEERPEETTNENSFDVSPAKTSSPATLFEKSTSCQPSAMDVKMLTCLEHIKSQVHHNTKLLQTLLKKTDGIQQTEETDLQNYKFPLNNKEDLDKLEDKLEEVEALNQLVKSLSTIGGENIKCTVRRLLCYDFPNALAMRINWKGKGGKIAFSTLRTKDVITKTVRKNRFTSNATDSEICNVIKDWFRFAGDREGGRKKREERKKAAQKEKERDCDNSLTNDSQSD</sequence>
<accession>A0A8W8NX50</accession>
<dbReference type="Pfam" id="PF16064">
    <property type="entry name" value="DUF4806"/>
    <property type="match status" value="1"/>
</dbReference>
<dbReference type="EnsemblMetazoa" id="G8216.1">
    <property type="protein sequence ID" value="G8216.1:cds"/>
    <property type="gene ID" value="G8216"/>
</dbReference>
<feature type="compositionally biased region" description="Acidic residues" evidence="2">
    <location>
        <begin position="44"/>
        <end position="56"/>
    </location>
</feature>
<organism evidence="4 5">
    <name type="scientific">Magallana gigas</name>
    <name type="common">Pacific oyster</name>
    <name type="synonym">Crassostrea gigas</name>
    <dbReference type="NCBI Taxonomy" id="29159"/>
    <lineage>
        <taxon>Eukaryota</taxon>
        <taxon>Metazoa</taxon>
        <taxon>Spiralia</taxon>
        <taxon>Lophotrochozoa</taxon>
        <taxon>Mollusca</taxon>
        <taxon>Bivalvia</taxon>
        <taxon>Autobranchia</taxon>
        <taxon>Pteriomorphia</taxon>
        <taxon>Ostreida</taxon>
        <taxon>Ostreoidea</taxon>
        <taxon>Ostreidae</taxon>
        <taxon>Magallana</taxon>
    </lineage>
</organism>
<evidence type="ECO:0000313" key="4">
    <source>
        <dbReference type="EnsemblMetazoa" id="G8216.1:cds"/>
    </source>
</evidence>
<keyword evidence="5" id="KW-1185">Reference proteome</keyword>
<keyword evidence="1" id="KW-0175">Coiled coil</keyword>
<evidence type="ECO:0000259" key="3">
    <source>
        <dbReference type="Pfam" id="PF16064"/>
    </source>
</evidence>
<feature type="domain" description="DUF4806" evidence="3">
    <location>
        <begin position="127"/>
        <end position="202"/>
    </location>
</feature>
<feature type="compositionally biased region" description="Polar residues" evidence="2">
    <location>
        <begin position="263"/>
        <end position="272"/>
    </location>
</feature>
<feature type="compositionally biased region" description="Polar residues" evidence="2">
    <location>
        <begin position="60"/>
        <end position="72"/>
    </location>
</feature>
<proteinExistence type="predicted"/>
<dbReference type="PANTHER" id="PTHR34153:SF2">
    <property type="entry name" value="SI:CH211-262H13.3-RELATED"/>
    <property type="match status" value="1"/>
</dbReference>
<dbReference type="AlphaFoldDB" id="A0A8W8NX50"/>
<name>A0A8W8NX50_MAGGI</name>
<dbReference type="PANTHER" id="PTHR34153">
    <property type="entry name" value="SI:CH211-262H13.3-RELATED-RELATED"/>
    <property type="match status" value="1"/>
</dbReference>
<feature type="region of interest" description="Disordered" evidence="2">
    <location>
        <begin position="240"/>
        <end position="272"/>
    </location>
</feature>
<dbReference type="Proteomes" id="UP000005408">
    <property type="component" value="Unassembled WGS sequence"/>
</dbReference>
<evidence type="ECO:0000256" key="2">
    <source>
        <dbReference type="SAM" id="MobiDB-lite"/>
    </source>
</evidence>
<evidence type="ECO:0000256" key="1">
    <source>
        <dbReference type="SAM" id="Coils"/>
    </source>
</evidence>
<feature type="compositionally biased region" description="Basic and acidic residues" evidence="2">
    <location>
        <begin position="249"/>
        <end position="262"/>
    </location>
</feature>
<evidence type="ECO:0000313" key="5">
    <source>
        <dbReference type="Proteomes" id="UP000005408"/>
    </source>
</evidence>
<feature type="coiled-coil region" evidence="1">
    <location>
        <begin position="135"/>
        <end position="162"/>
    </location>
</feature>
<protein>
    <recommendedName>
        <fullName evidence="3">DUF4806 domain-containing protein</fullName>
    </recommendedName>
</protein>
<feature type="region of interest" description="Disordered" evidence="2">
    <location>
        <begin position="1"/>
        <end position="72"/>
    </location>
</feature>